<feature type="compositionally biased region" description="Basic residues" evidence="10">
    <location>
        <begin position="158"/>
        <end position="167"/>
    </location>
</feature>
<feature type="compositionally biased region" description="Low complexity" evidence="10">
    <location>
        <begin position="700"/>
        <end position="712"/>
    </location>
</feature>
<evidence type="ECO:0000313" key="12">
    <source>
        <dbReference type="Proteomes" id="UP001652663"/>
    </source>
</evidence>
<evidence type="ECO:0000256" key="10">
    <source>
        <dbReference type="SAM" id="MobiDB-lite"/>
    </source>
</evidence>
<sequence>MVQKKKSCPRLLDYLVIVGARHPSSDSVAQTPELLRRYPLEDHSEFPLPPDVVFFCQPEGCLSVRQRRMTLRDDTSFVFTLTDKDTGVTRYGICVNFYRSFQKRVPKEKGEAGPGSRGKEGPRAPFVSEEVGPKTSESGPSLQPPSADSTPDVSQSPRARRRAKAGSRSRNSTLTSLCVLSHYPFFSTFRECLYTLKRLVDCCSERLLGKKLGLPRGIQRDTMWRIFTGSLLVEEKSSALLHDLREIEAWIYRLLRSPVPVSGQKRVDIEVLPQELQQALTFALPDPSRFTLVDFPLHLPLELLGVDACLQVLTCILLEHKVVLQSRDYNALSMSVMAFVAMIYPLEYMFPVIPLLPTCMASAEQLLLAPTPYIIGVPASFFLYKLDFKMPDDVWLVDLDSNRVIAPTNAEVLPILPEPESLELKKHLKQALASMSLNTQPILNLEKFHEGQEIPLLLGRPSNDLQSTPSTEFNPLIYGNDVDSVDVATRVAMVRFFNSPNVLQGFQMHTRTLRLFPRPVVAFQAGSFLASRPRQTPFAEKLARTQAVEYFGEWILNPTNYAFQRIHNNMFDPALIGDKPKWYAHQLQPIHYRVYDSGSQLAEALSVPPERDSDSDPTDDSGSDSMDYDDSSSSYSSLGDFVSEMMKCDINGDTPNVDPLTHAALGDASEVAIEELQNQKEAEEPGPDGESSQENPPLRSSPSTTVSSSPSTIIHGASSEPVDSAETDDKAAGGVPKSVPTVPPGMGKCSMDRHQTETGEGAQKLLRPSSLKLASDSDAESDSRASSPTSTVSSNSTEGFGGIMSLASSLYRNHSTSFSLSNLTLPTKGAREKSTPFPSLKVFGLNTLMEIVTEAGPGSGEGHRRALVDQKSSVIKHSPTVKREPPSPQGRASNSSENQQFLKEVVHSVLDGQGVGWLNMKKVRRLLESEQLRVFVLSKLNRTVQSEDEARQDVIPDVEISRKVYKGMLDLLKCTVLSLEQSFAHAGLGGMASIFGLLEIAQTHYYSKEPDKRKRSPTESISTPVGKDPGLAGRGDPKAMAQLRVPQLGPLAPSAPGKSPKELDTRSLKEENFVASIGPEVIKPTFDLGETDEKKSQVSADSGVSLTSGSQRTDPDSVISVSPAVMIRSSSQDSEVSNSSGETLGADSDLSSSAGDGPGGEGSAYLAGSRGTLSDSEIETNSATSAIFGKAHSLKPSVKEKLVGSPVRFSEDVSQRVYLYEGLLGKERSTLWDQMQFWEDAFLDAVMLEREGMGMDQGPQEMIDRYLSLGEHDRKRLEDDEDRLLATLLHNLISYMLLMKVNKNDIRKKVRRLMGKSHIGLVYSQQINEVLDQLANLNGRDLSIRSSGSRHMKKQTFVVHAGTDTNGDIFFMEVCDDCVVLRSNIGTVYERWWYEKLINMTYCPKTKVLCLWRRNGSETQLNKFYTKKCRELYYCVKDSMERAAARQQSIKPGPELGGEFPVQDMKTGEGGLLQVTLEGINLKFMHNQVFIELNHIKKCNTVRGVFVLEEFVPEIKEVVSHKYKTPMAHEICYSVLCLFSYVAAVRSSEEDLRTPPRPVSS</sequence>
<feature type="region of interest" description="Disordered" evidence="10">
    <location>
        <begin position="677"/>
        <end position="799"/>
    </location>
</feature>
<keyword evidence="5" id="KW-1003">Cell membrane</keyword>
<feature type="region of interest" description="Disordered" evidence="10">
    <location>
        <begin position="106"/>
        <end position="168"/>
    </location>
</feature>
<dbReference type="Proteomes" id="UP001652663">
    <property type="component" value="Chromosome 15"/>
</dbReference>
<proteinExistence type="inferred from homology"/>
<evidence type="ECO:0000256" key="6">
    <source>
        <dbReference type="ARBA" id="ARBA00022490"/>
    </source>
</evidence>
<dbReference type="InterPro" id="IPR037516">
    <property type="entry name" value="Tripartite_DENN"/>
</dbReference>
<feature type="compositionally biased region" description="Acidic residues" evidence="10">
    <location>
        <begin position="615"/>
        <end position="630"/>
    </location>
</feature>
<feature type="compositionally biased region" description="Low complexity" evidence="10">
    <location>
        <begin position="1129"/>
        <end position="1155"/>
    </location>
</feature>
<keyword evidence="13" id="KW-0808">Transferase</keyword>
<keyword evidence="13" id="KW-0418">Kinase</keyword>
<keyword evidence="12" id="KW-1185">Reference proteome</keyword>
<evidence type="ECO:0000259" key="11">
    <source>
        <dbReference type="PROSITE" id="PS50211"/>
    </source>
</evidence>
<evidence type="ECO:0000256" key="9">
    <source>
        <dbReference type="ARBA" id="ARBA00023136"/>
    </source>
</evidence>
<dbReference type="GeneID" id="109569643"/>
<evidence type="ECO:0000313" key="13">
    <source>
        <dbReference type="RefSeq" id="XP_070660297.1"/>
    </source>
</evidence>
<keyword evidence="9" id="KW-0472">Membrane</keyword>
<dbReference type="InterPro" id="IPR039980">
    <property type="entry name" value="MADD"/>
</dbReference>
<dbReference type="Gene3D" id="3.30.450.200">
    <property type="match status" value="1"/>
</dbReference>
<dbReference type="InterPro" id="IPR005113">
    <property type="entry name" value="uDENN_dom"/>
</dbReference>
<dbReference type="SMART" id="SM00799">
    <property type="entry name" value="DENN"/>
    <property type="match status" value="1"/>
</dbReference>
<comment type="subcellular location">
    <subcellularLocation>
        <location evidence="1">Cell membrane</location>
    </subcellularLocation>
    <subcellularLocation>
        <location evidence="2">Cytoplasm</location>
    </subcellularLocation>
</comment>
<dbReference type="Gene3D" id="3.40.50.11500">
    <property type="match status" value="1"/>
</dbReference>
<dbReference type="GO" id="GO:0016301">
    <property type="term" value="F:kinase activity"/>
    <property type="evidence" value="ECO:0007669"/>
    <property type="project" value="UniProtKB-KW"/>
</dbReference>
<feature type="region of interest" description="Disordered" evidence="10">
    <location>
        <begin position="870"/>
        <end position="898"/>
    </location>
</feature>
<dbReference type="Pfam" id="PF23629">
    <property type="entry name" value="Death_MADD"/>
    <property type="match status" value="1"/>
</dbReference>
<feature type="region of interest" description="Disordered" evidence="10">
    <location>
        <begin position="604"/>
        <end position="636"/>
    </location>
</feature>
<organism evidence="12 13">
    <name type="scientific">Bos indicus</name>
    <name type="common">Zebu</name>
    <dbReference type="NCBI Taxonomy" id="9915"/>
    <lineage>
        <taxon>Eukaryota</taxon>
        <taxon>Metazoa</taxon>
        <taxon>Chordata</taxon>
        <taxon>Craniata</taxon>
        <taxon>Vertebrata</taxon>
        <taxon>Euteleostomi</taxon>
        <taxon>Mammalia</taxon>
        <taxon>Eutheria</taxon>
        <taxon>Laurasiatheria</taxon>
        <taxon>Artiodactyla</taxon>
        <taxon>Ruminantia</taxon>
        <taxon>Pecora</taxon>
        <taxon>Bovidae</taxon>
        <taxon>Bovinae</taxon>
        <taxon>Bos</taxon>
    </lineage>
</organism>
<accession>A0ABM4TJS8</accession>
<dbReference type="InterPro" id="IPR005112">
    <property type="entry name" value="dDENN_dom"/>
</dbReference>
<dbReference type="Pfam" id="PF03456">
    <property type="entry name" value="uDENN"/>
    <property type="match status" value="1"/>
</dbReference>
<dbReference type="InterPro" id="IPR056574">
    <property type="entry name" value="Death_MADD"/>
</dbReference>
<dbReference type="RefSeq" id="XP_070660297.1">
    <property type="nucleotide sequence ID" value="XM_070804196.1"/>
</dbReference>
<evidence type="ECO:0000256" key="3">
    <source>
        <dbReference type="ARBA" id="ARBA00005978"/>
    </source>
</evidence>
<dbReference type="PANTHER" id="PTHR13008">
    <property type="entry name" value="MAP-KINASE ACTIVATING DEATH DOMAIN PROTEIN MADD /DENN/AEX-3 C.ELEGANS"/>
    <property type="match status" value="1"/>
</dbReference>
<evidence type="ECO:0000256" key="2">
    <source>
        <dbReference type="ARBA" id="ARBA00004496"/>
    </source>
</evidence>
<dbReference type="InterPro" id="IPR057469">
    <property type="entry name" value="PH_MADD"/>
</dbReference>
<gene>
    <name evidence="13" type="primary">MADD</name>
</gene>
<keyword evidence="8" id="KW-0053">Apoptosis</keyword>
<dbReference type="SMART" id="SM00801">
    <property type="entry name" value="dDENN"/>
    <property type="match status" value="1"/>
</dbReference>
<evidence type="ECO:0000256" key="8">
    <source>
        <dbReference type="ARBA" id="ARBA00022703"/>
    </source>
</evidence>
<feature type="domain" description="UDENN" evidence="11">
    <location>
        <begin position="14"/>
        <end position="565"/>
    </location>
</feature>
<dbReference type="Pfam" id="PF02141">
    <property type="entry name" value="DENN"/>
    <property type="match status" value="1"/>
</dbReference>
<feature type="compositionally biased region" description="Low complexity" evidence="10">
    <location>
        <begin position="784"/>
        <end position="797"/>
    </location>
</feature>
<dbReference type="InterPro" id="IPR001194">
    <property type="entry name" value="cDENN_dom"/>
</dbReference>
<evidence type="ECO:0000256" key="5">
    <source>
        <dbReference type="ARBA" id="ARBA00022475"/>
    </source>
</evidence>
<evidence type="ECO:0000256" key="4">
    <source>
        <dbReference type="ARBA" id="ARBA00017868"/>
    </source>
</evidence>
<dbReference type="Pfam" id="PF25328">
    <property type="entry name" value="PH_MADD"/>
    <property type="match status" value="1"/>
</dbReference>
<evidence type="ECO:0000256" key="7">
    <source>
        <dbReference type="ARBA" id="ARBA00022658"/>
    </source>
</evidence>
<feature type="region of interest" description="Disordered" evidence="10">
    <location>
        <begin position="1084"/>
        <end position="1169"/>
    </location>
</feature>
<reference evidence="13" key="1">
    <citation type="submission" date="2025-08" db="UniProtKB">
        <authorList>
            <consortium name="RefSeq"/>
        </authorList>
    </citation>
    <scope>IDENTIFICATION</scope>
    <source>
        <tissue evidence="13">Blood</tissue>
    </source>
</reference>
<feature type="region of interest" description="Disordered" evidence="10">
    <location>
        <begin position="1008"/>
        <end position="1037"/>
    </location>
</feature>
<dbReference type="InterPro" id="IPR043153">
    <property type="entry name" value="DENN_C"/>
</dbReference>
<evidence type="ECO:0000256" key="1">
    <source>
        <dbReference type="ARBA" id="ARBA00004236"/>
    </source>
</evidence>
<dbReference type="PROSITE" id="PS50211">
    <property type="entry name" value="DENN"/>
    <property type="match status" value="1"/>
</dbReference>
<comment type="similarity">
    <text evidence="3">Belongs to the MADD family.</text>
</comment>
<protein>
    <recommendedName>
        <fullName evidence="4">MAP kinase-activating death domain protein</fullName>
    </recommendedName>
</protein>
<dbReference type="SMART" id="SM00800">
    <property type="entry name" value="uDENN"/>
    <property type="match status" value="1"/>
</dbReference>
<keyword evidence="6" id="KW-0963">Cytoplasm</keyword>
<feature type="compositionally biased region" description="Polar residues" evidence="10">
    <location>
        <begin position="1097"/>
        <end position="1112"/>
    </location>
</feature>
<dbReference type="PANTHER" id="PTHR13008:SF7">
    <property type="entry name" value="MAP KINASE-ACTIVATING DEATH DOMAIN PROTEIN"/>
    <property type="match status" value="1"/>
</dbReference>
<keyword evidence="7" id="KW-0344">Guanine-nucleotide releasing factor</keyword>
<feature type="compositionally biased region" description="Polar residues" evidence="10">
    <location>
        <begin position="135"/>
        <end position="155"/>
    </location>
</feature>
<name>A0ABM4TJS8_BOSIN</name>
<feature type="compositionally biased region" description="Basic and acidic residues" evidence="10">
    <location>
        <begin position="106"/>
        <end position="122"/>
    </location>
</feature>